<dbReference type="InterPro" id="IPR007889">
    <property type="entry name" value="HTH_Psq"/>
</dbReference>
<gene>
    <name evidence="7" type="ORF">g.40640</name>
</gene>
<dbReference type="EMBL" id="GECU01029360">
    <property type="protein sequence ID" value="JAS78346.1"/>
    <property type="molecule type" value="Transcribed_RNA"/>
</dbReference>
<feature type="domain" description="HTH psq-type" evidence="5">
    <location>
        <begin position="1"/>
        <end position="52"/>
    </location>
</feature>
<evidence type="ECO:0000256" key="1">
    <source>
        <dbReference type="ARBA" id="ARBA00004123"/>
    </source>
</evidence>
<feature type="non-terminal residue" evidence="7">
    <location>
        <position position="104"/>
    </location>
</feature>
<dbReference type="InterPro" id="IPR050863">
    <property type="entry name" value="CenT-Element_Derived"/>
</dbReference>
<evidence type="ECO:0000259" key="5">
    <source>
        <dbReference type="PROSITE" id="PS50960"/>
    </source>
</evidence>
<evidence type="ECO:0000256" key="4">
    <source>
        <dbReference type="PROSITE-ProRule" id="PRU00320"/>
    </source>
</evidence>
<organism evidence="7">
    <name type="scientific">Homalodisca liturata</name>
    <dbReference type="NCBI Taxonomy" id="320908"/>
    <lineage>
        <taxon>Eukaryota</taxon>
        <taxon>Metazoa</taxon>
        <taxon>Ecdysozoa</taxon>
        <taxon>Arthropoda</taxon>
        <taxon>Hexapoda</taxon>
        <taxon>Insecta</taxon>
        <taxon>Pterygota</taxon>
        <taxon>Neoptera</taxon>
        <taxon>Paraneoptera</taxon>
        <taxon>Hemiptera</taxon>
        <taxon>Auchenorrhyncha</taxon>
        <taxon>Membracoidea</taxon>
        <taxon>Cicadellidae</taxon>
        <taxon>Cicadellinae</taxon>
        <taxon>Proconiini</taxon>
        <taxon>Homalodisca</taxon>
    </lineage>
</organism>
<dbReference type="Pfam" id="PF04218">
    <property type="entry name" value="CENP-B_N"/>
    <property type="match status" value="1"/>
</dbReference>
<feature type="DNA-binding region" description="H-T-H motif" evidence="4">
    <location>
        <begin position="28"/>
        <end position="48"/>
    </location>
</feature>
<sequence length="104" mass="11470">MATKQKCKCLSLSEKKEVIAAVESGKAKSEVAKTFQIPASTLSTILKNKQKIVEVSSVAGRKRTTKGEYPRLEECLVTWLRQCRDKNVPVGGSLLKEKAKAYAK</sequence>
<evidence type="ECO:0000256" key="2">
    <source>
        <dbReference type="ARBA" id="ARBA00023125"/>
    </source>
</evidence>
<dbReference type="PANTHER" id="PTHR19303">
    <property type="entry name" value="TRANSPOSON"/>
    <property type="match status" value="1"/>
</dbReference>
<dbReference type="PROSITE" id="PS51253">
    <property type="entry name" value="HTH_CENPB"/>
    <property type="match status" value="1"/>
</dbReference>
<dbReference type="PROSITE" id="PS50960">
    <property type="entry name" value="HTH_PSQ"/>
    <property type="match status" value="1"/>
</dbReference>
<dbReference type="AlphaFoldDB" id="A0A1B6HUJ3"/>
<evidence type="ECO:0000259" key="6">
    <source>
        <dbReference type="PROSITE" id="PS51253"/>
    </source>
</evidence>
<dbReference type="InterPro" id="IPR009057">
    <property type="entry name" value="Homeodomain-like_sf"/>
</dbReference>
<feature type="domain" description="HTH CENPB-type" evidence="6">
    <location>
        <begin position="60"/>
        <end position="104"/>
    </location>
</feature>
<reference evidence="7" key="1">
    <citation type="submission" date="2015-11" db="EMBL/GenBank/DDBJ databases">
        <title>De novo transcriptome assembly of four potential Pierce s Disease insect vectors from Arizona vineyards.</title>
        <authorList>
            <person name="Tassone E.E."/>
        </authorList>
    </citation>
    <scope>NUCLEOTIDE SEQUENCE</scope>
</reference>
<dbReference type="GO" id="GO:0005634">
    <property type="term" value="C:nucleus"/>
    <property type="evidence" value="ECO:0007669"/>
    <property type="project" value="UniProtKB-SubCell"/>
</dbReference>
<comment type="subcellular location">
    <subcellularLocation>
        <location evidence="1 4">Nucleus</location>
    </subcellularLocation>
</comment>
<keyword evidence="2 4" id="KW-0238">DNA-binding</keyword>
<dbReference type="PANTHER" id="PTHR19303:SF73">
    <property type="entry name" value="PROTEIN PDC2"/>
    <property type="match status" value="1"/>
</dbReference>
<dbReference type="Pfam" id="PF03221">
    <property type="entry name" value="HTH_Tnp_Tc5"/>
    <property type="match status" value="1"/>
</dbReference>
<dbReference type="GO" id="GO:0003677">
    <property type="term" value="F:DNA binding"/>
    <property type="evidence" value="ECO:0007669"/>
    <property type="project" value="UniProtKB-UniRule"/>
</dbReference>
<dbReference type="InterPro" id="IPR006600">
    <property type="entry name" value="HTH_CenpB_DNA-bd_dom"/>
</dbReference>
<accession>A0A1B6HUJ3</accession>
<name>A0A1B6HUJ3_9HEMI</name>
<dbReference type="SUPFAM" id="SSF46689">
    <property type="entry name" value="Homeodomain-like"/>
    <property type="match status" value="2"/>
</dbReference>
<dbReference type="Gene3D" id="1.10.10.60">
    <property type="entry name" value="Homeodomain-like"/>
    <property type="match status" value="2"/>
</dbReference>
<evidence type="ECO:0008006" key="8">
    <source>
        <dbReference type="Google" id="ProtNLM"/>
    </source>
</evidence>
<evidence type="ECO:0000313" key="7">
    <source>
        <dbReference type="EMBL" id="JAS78346.1"/>
    </source>
</evidence>
<proteinExistence type="predicted"/>
<protein>
    <recommendedName>
        <fullName evidence="8">HTH psq-type domain-containing protein</fullName>
    </recommendedName>
</protein>
<evidence type="ECO:0000256" key="3">
    <source>
        <dbReference type="ARBA" id="ARBA00023242"/>
    </source>
</evidence>
<keyword evidence="3 4" id="KW-0539">Nucleus</keyword>